<dbReference type="Proteomes" id="UP001208570">
    <property type="component" value="Unassembled WGS sequence"/>
</dbReference>
<sequence>MSHGDPLKWHMPGWRIEQRFANEVLIGNWYEERLQFQKGNVKHNSTHRIDFKDVGSHKPDVIQRRKAMLRNDGLGKELLFYHHGNRYSNNMISWYDEHYNKRERDEKNKLPELRHWDSHQLAWIPEKTDYPIQGAATNFGLKEKLQHEWSGEIGDITGNDLSTTYQKSYSAFPYGAMARTRYGTPKRESTTLHKVNHINKNLNLRGTSALQGPEIIPSVENPPAVPAVGAVEVTT</sequence>
<keyword evidence="10" id="KW-1185">Reference proteome</keyword>
<evidence type="ECO:0000313" key="9">
    <source>
        <dbReference type="EMBL" id="KAK2140784.1"/>
    </source>
</evidence>
<comment type="subunit">
    <text evidence="8">Microtubule inner protein component of sperm flagellar doublet microtubules.</text>
</comment>
<dbReference type="GO" id="GO:0005879">
    <property type="term" value="C:axonemal microtubule"/>
    <property type="evidence" value="ECO:0007669"/>
    <property type="project" value="TreeGrafter"/>
</dbReference>
<dbReference type="InterPro" id="IPR054709">
    <property type="entry name" value="CFAP107"/>
</dbReference>
<dbReference type="EMBL" id="JAODUP010001250">
    <property type="protein sequence ID" value="KAK2140784.1"/>
    <property type="molecule type" value="Genomic_DNA"/>
</dbReference>
<protein>
    <submittedName>
        <fullName evidence="9">Uncharacterized protein</fullName>
    </submittedName>
</protein>
<evidence type="ECO:0000256" key="6">
    <source>
        <dbReference type="ARBA" id="ARBA00023273"/>
    </source>
</evidence>
<evidence type="ECO:0000256" key="7">
    <source>
        <dbReference type="ARBA" id="ARBA00035003"/>
    </source>
</evidence>
<evidence type="ECO:0000256" key="1">
    <source>
        <dbReference type="ARBA" id="ARBA00004611"/>
    </source>
</evidence>
<evidence type="ECO:0000256" key="3">
    <source>
        <dbReference type="ARBA" id="ARBA00022846"/>
    </source>
</evidence>
<accession>A0AAD9MRW8</accession>
<dbReference type="PANTHER" id="PTHR31180:SF2">
    <property type="entry name" value="CILIA- AND FLAGELLA-ASSOCIATED PROTEIN 107"/>
    <property type="match status" value="1"/>
</dbReference>
<evidence type="ECO:0000313" key="10">
    <source>
        <dbReference type="Proteomes" id="UP001208570"/>
    </source>
</evidence>
<keyword evidence="2" id="KW-0963">Cytoplasm</keyword>
<name>A0AAD9MRW8_9ANNE</name>
<dbReference type="InterPro" id="IPR037662">
    <property type="entry name" value="CFAP68/107"/>
</dbReference>
<keyword evidence="6" id="KW-0966">Cell projection</keyword>
<proteinExistence type="predicted"/>
<evidence type="ECO:0000256" key="2">
    <source>
        <dbReference type="ARBA" id="ARBA00022490"/>
    </source>
</evidence>
<dbReference type="Pfam" id="PF22595">
    <property type="entry name" value="CFAP107"/>
    <property type="match status" value="1"/>
</dbReference>
<dbReference type="PANTHER" id="PTHR31180">
    <property type="entry name" value="CILIA- AND FLAGELLA-ASSOCIATED PROTEIN 107-RELATED"/>
    <property type="match status" value="1"/>
</dbReference>
<evidence type="ECO:0000256" key="4">
    <source>
        <dbReference type="ARBA" id="ARBA00023069"/>
    </source>
</evidence>
<keyword evidence="5" id="KW-0206">Cytoskeleton</keyword>
<comment type="subcellular location">
    <subcellularLocation>
        <location evidence="1">Cytoplasm</location>
        <location evidence="1">Cytoskeleton</location>
        <location evidence="1">Flagellum axoneme</location>
    </subcellularLocation>
</comment>
<evidence type="ECO:0000256" key="5">
    <source>
        <dbReference type="ARBA" id="ARBA00023212"/>
    </source>
</evidence>
<keyword evidence="3" id="KW-0282">Flagellum</keyword>
<dbReference type="AlphaFoldDB" id="A0AAD9MRW8"/>
<organism evidence="9 10">
    <name type="scientific">Paralvinella palmiformis</name>
    <dbReference type="NCBI Taxonomy" id="53620"/>
    <lineage>
        <taxon>Eukaryota</taxon>
        <taxon>Metazoa</taxon>
        <taxon>Spiralia</taxon>
        <taxon>Lophotrochozoa</taxon>
        <taxon>Annelida</taxon>
        <taxon>Polychaeta</taxon>
        <taxon>Sedentaria</taxon>
        <taxon>Canalipalpata</taxon>
        <taxon>Terebellida</taxon>
        <taxon>Terebelliformia</taxon>
        <taxon>Alvinellidae</taxon>
        <taxon>Paralvinella</taxon>
    </lineage>
</organism>
<reference evidence="9" key="1">
    <citation type="journal article" date="2023" name="Mol. Biol. Evol.">
        <title>Third-Generation Sequencing Reveals the Adaptive Role of the Epigenome in Three Deep-Sea Polychaetes.</title>
        <authorList>
            <person name="Perez M."/>
            <person name="Aroh O."/>
            <person name="Sun Y."/>
            <person name="Lan Y."/>
            <person name="Juniper S.K."/>
            <person name="Young C.R."/>
            <person name="Angers B."/>
            <person name="Qian P.Y."/>
        </authorList>
    </citation>
    <scope>NUCLEOTIDE SEQUENCE</scope>
    <source>
        <strain evidence="9">P08H-3</strain>
    </source>
</reference>
<dbReference type="GO" id="GO:0030317">
    <property type="term" value="P:flagellated sperm motility"/>
    <property type="evidence" value="ECO:0007669"/>
    <property type="project" value="InterPro"/>
</dbReference>
<keyword evidence="4" id="KW-0969">Cilium</keyword>
<comment type="caution">
    <text evidence="9">The sequence shown here is derived from an EMBL/GenBank/DDBJ whole genome shotgun (WGS) entry which is preliminary data.</text>
</comment>
<comment type="function">
    <text evidence="7">Microtubule inner protein (MIP) part of the dynein-decorated doublet microtubules (DMTs) in cilia axoneme, which is required for motile cilia beating.</text>
</comment>
<evidence type="ECO:0000256" key="8">
    <source>
        <dbReference type="ARBA" id="ARBA00046435"/>
    </source>
</evidence>
<gene>
    <name evidence="9" type="ORF">LSH36_1249g00033</name>
</gene>